<dbReference type="KEGG" id="csto:CGC58_02035"/>
<dbReference type="EMBL" id="CP022387">
    <property type="protein sequence ID" value="ATA88620.1"/>
    <property type="molecule type" value="Genomic_DNA"/>
</dbReference>
<feature type="chain" id="PRO_5012219511" evidence="1">
    <location>
        <begin position="25"/>
        <end position="334"/>
    </location>
</feature>
<sequence>MKRLHYFRLVIVLAVILTAFSCTKDNNNSEEGYYFKAKINGTKTQAILHHAAIGEANGKAILFLYGRWGEKLVHGIDIKHFGFPRAAGSYTIDNKAEMVKASYRTNEELFNSSQGKLMIESITDNTIKGTFEFTSGDATITEGEFYLPLLNVGTVNTPEIDVEIKSILSEIKPEDLERLKEGGMAIHEGNNPPNIEGIYLSSPHILMQPYPGDNYKKGHQWNDYTYRISTQKNGHATLDYKAADANLSGAGVYITGSGNRFTLYARMYGQEKNVKNANIVVLSGEVTPEGIKNFTSSYVLIWKQGDSSNTILMPVGAHRVSGDKDGMAQRVSTY</sequence>
<dbReference type="PROSITE" id="PS51257">
    <property type="entry name" value="PROKAR_LIPOPROTEIN"/>
    <property type="match status" value="1"/>
</dbReference>
<dbReference type="Proteomes" id="UP000217348">
    <property type="component" value="Chromosome"/>
</dbReference>
<dbReference type="OrthoDB" id="673254at2"/>
<accession>A0A250FU25</accession>
<dbReference type="AlphaFoldDB" id="A0A250FU25"/>
<dbReference type="RefSeq" id="WP_095894896.1">
    <property type="nucleotide sequence ID" value="NZ_CP022387.1"/>
</dbReference>
<proteinExistence type="predicted"/>
<evidence type="ECO:0000313" key="3">
    <source>
        <dbReference type="Proteomes" id="UP000217348"/>
    </source>
</evidence>
<reference evidence="3" key="1">
    <citation type="submission" date="2017-06" db="EMBL/GenBank/DDBJ databases">
        <title>Capnocytophaga spp. assemblies.</title>
        <authorList>
            <person name="Gulvik C.A."/>
        </authorList>
    </citation>
    <scope>NUCLEOTIDE SEQUENCE [LARGE SCALE GENOMIC DNA]</scope>
    <source>
        <strain evidence="3">H2177</strain>
    </source>
</reference>
<gene>
    <name evidence="2" type="ORF">CGC58_02035</name>
</gene>
<name>A0A250FU25_9FLAO</name>
<evidence type="ECO:0000256" key="1">
    <source>
        <dbReference type="SAM" id="SignalP"/>
    </source>
</evidence>
<keyword evidence="1" id="KW-0732">Signal</keyword>
<evidence type="ECO:0000313" key="2">
    <source>
        <dbReference type="EMBL" id="ATA88620.1"/>
    </source>
</evidence>
<organism evidence="2 3">
    <name type="scientific">Capnocytophaga stomatis</name>
    <dbReference type="NCBI Taxonomy" id="1848904"/>
    <lineage>
        <taxon>Bacteria</taxon>
        <taxon>Pseudomonadati</taxon>
        <taxon>Bacteroidota</taxon>
        <taxon>Flavobacteriia</taxon>
        <taxon>Flavobacteriales</taxon>
        <taxon>Flavobacteriaceae</taxon>
        <taxon>Capnocytophaga</taxon>
    </lineage>
</organism>
<protein>
    <submittedName>
        <fullName evidence="2">Uncharacterized protein</fullName>
    </submittedName>
</protein>
<feature type="signal peptide" evidence="1">
    <location>
        <begin position="1"/>
        <end position="24"/>
    </location>
</feature>